<comment type="cofactor">
    <cofactor evidence="1">
        <name>Mg(2+)</name>
        <dbReference type="ChEBI" id="CHEBI:18420"/>
    </cofactor>
    <text evidence="1">Binds 2 magnesium ions per subunit.</text>
</comment>
<dbReference type="GO" id="GO:0016787">
    <property type="term" value="F:hydrolase activity"/>
    <property type="evidence" value="ECO:0007669"/>
    <property type="project" value="UniProtKB-KW"/>
</dbReference>
<dbReference type="InterPro" id="IPR050792">
    <property type="entry name" value="ADP-ribosylglycohydrolase"/>
</dbReference>
<organism evidence="3 4">
    <name type="scientific">Micromonospora avicenniae</name>
    <dbReference type="NCBI Taxonomy" id="1198245"/>
    <lineage>
        <taxon>Bacteria</taxon>
        <taxon>Bacillati</taxon>
        <taxon>Actinomycetota</taxon>
        <taxon>Actinomycetes</taxon>
        <taxon>Micromonosporales</taxon>
        <taxon>Micromonosporaceae</taxon>
        <taxon>Micromonospora</taxon>
    </lineage>
</organism>
<evidence type="ECO:0000256" key="2">
    <source>
        <dbReference type="SAM" id="MobiDB-lite"/>
    </source>
</evidence>
<evidence type="ECO:0000256" key="1">
    <source>
        <dbReference type="PIRSR" id="PIRSR605502-1"/>
    </source>
</evidence>
<dbReference type="PANTHER" id="PTHR16222:SF12">
    <property type="entry name" value="ADP-RIBOSYLGLYCOHYDROLASE-RELATED"/>
    <property type="match status" value="1"/>
</dbReference>
<dbReference type="SUPFAM" id="SSF101478">
    <property type="entry name" value="ADP-ribosylglycohydrolase"/>
    <property type="match status" value="1"/>
</dbReference>
<name>A0A1N7FDJ7_9ACTN</name>
<dbReference type="EMBL" id="FTNF01000034">
    <property type="protein sequence ID" value="SIR98296.1"/>
    <property type="molecule type" value="Genomic_DNA"/>
</dbReference>
<keyword evidence="1" id="KW-0460">Magnesium</keyword>
<dbReference type="InterPro" id="IPR036705">
    <property type="entry name" value="Ribosyl_crysJ1_sf"/>
</dbReference>
<reference evidence="3 4" key="1">
    <citation type="submission" date="2017-01" db="EMBL/GenBank/DDBJ databases">
        <authorList>
            <person name="Mah S.A."/>
            <person name="Swanson W.J."/>
            <person name="Moy G.W."/>
            <person name="Vacquier V.D."/>
        </authorList>
    </citation>
    <scope>NUCLEOTIDE SEQUENCE [LARGE SCALE GENOMIC DNA]</scope>
    <source>
        <strain evidence="3 4">DSM 45758</strain>
    </source>
</reference>
<keyword evidence="4" id="KW-1185">Reference proteome</keyword>
<dbReference type="RefSeq" id="WP_084753472.1">
    <property type="nucleotide sequence ID" value="NZ_FTNF01000034.1"/>
</dbReference>
<dbReference type="GO" id="GO:0046872">
    <property type="term" value="F:metal ion binding"/>
    <property type="evidence" value="ECO:0007669"/>
    <property type="project" value="UniProtKB-KW"/>
</dbReference>
<dbReference type="STRING" id="1198245.SAMN05444858_13410"/>
<keyword evidence="3" id="KW-0378">Hydrolase</keyword>
<feature type="binding site" evidence="1">
    <location>
        <position position="69"/>
    </location>
    <ligand>
        <name>Mg(2+)</name>
        <dbReference type="ChEBI" id="CHEBI:18420"/>
        <label>1</label>
    </ligand>
</feature>
<gene>
    <name evidence="3" type="ORF">SAMN05444858_13410</name>
</gene>
<feature type="binding site" evidence="1">
    <location>
        <position position="309"/>
    </location>
    <ligand>
        <name>Mg(2+)</name>
        <dbReference type="ChEBI" id="CHEBI:18420"/>
        <label>1</label>
    </ligand>
</feature>
<dbReference type="OrthoDB" id="3506610at2"/>
<sequence>MSLLLDTSVGSLVGAAVGDALGGATETALPEQIRARFGGWVEGIVPPYHADWATARPLAPYHKGDGHITDDTLMTHALVRAYAAKRDHLDAYDVVDLLVPDLIERVVYIPDLERDGVTFHRLAAAERWLVTRLHHAHVDPREAGVGNIVNCGAAMYMAPVGIVNAGDPAGAYAEAVEIAGAHQHSYGREAAAVFAAAVAAAATPGATVEDVVAAALDLARDGTRAAIDAVVKEARSHHDWKAAIPALRAAVAPFDTVGEEYRSPGLGARRPSRLHSIEELPVAIGMLVVAGGEYRPAVLGAVNYGRDADSTATMAGAIAGALGGASAVPAEWAEAVATASRTDLVEPGRVLAAVAGEVFERDQIRFTRRAERFTGLTSGTRTGLRQAEAVPAQGSRAADGKPVR</sequence>
<feature type="region of interest" description="Disordered" evidence="2">
    <location>
        <begin position="380"/>
        <end position="404"/>
    </location>
</feature>
<feature type="binding site" evidence="1">
    <location>
        <position position="307"/>
    </location>
    <ligand>
        <name>Mg(2+)</name>
        <dbReference type="ChEBI" id="CHEBI:18420"/>
        <label>1</label>
    </ligand>
</feature>
<evidence type="ECO:0000313" key="4">
    <source>
        <dbReference type="Proteomes" id="UP000186004"/>
    </source>
</evidence>
<protein>
    <submittedName>
        <fullName evidence="3">ADP-ribosylglycohydrolase</fullName>
    </submittedName>
</protein>
<dbReference type="PANTHER" id="PTHR16222">
    <property type="entry name" value="ADP-RIBOSYLGLYCOHYDROLASE"/>
    <property type="match status" value="1"/>
</dbReference>
<keyword evidence="1" id="KW-0479">Metal-binding</keyword>
<dbReference type="Proteomes" id="UP000186004">
    <property type="component" value="Unassembled WGS sequence"/>
</dbReference>
<dbReference type="AlphaFoldDB" id="A0A1N7FDJ7"/>
<evidence type="ECO:0000313" key="3">
    <source>
        <dbReference type="EMBL" id="SIR98296.1"/>
    </source>
</evidence>
<accession>A0A1N7FDJ7</accession>
<dbReference type="Gene3D" id="1.10.4080.10">
    <property type="entry name" value="ADP-ribosylation/Crystallin J1"/>
    <property type="match status" value="1"/>
</dbReference>
<feature type="binding site" evidence="1">
    <location>
        <position position="71"/>
    </location>
    <ligand>
        <name>Mg(2+)</name>
        <dbReference type="ChEBI" id="CHEBI:18420"/>
        <label>1</label>
    </ligand>
</feature>
<dbReference type="InterPro" id="IPR005502">
    <property type="entry name" value="Ribosyl_crysJ1"/>
</dbReference>
<dbReference type="Pfam" id="PF03747">
    <property type="entry name" value="ADP_ribosyl_GH"/>
    <property type="match status" value="1"/>
</dbReference>
<feature type="binding site" evidence="1">
    <location>
        <position position="310"/>
    </location>
    <ligand>
        <name>Mg(2+)</name>
        <dbReference type="ChEBI" id="CHEBI:18420"/>
        <label>1</label>
    </ligand>
</feature>
<feature type="binding site" evidence="1">
    <location>
        <position position="70"/>
    </location>
    <ligand>
        <name>Mg(2+)</name>
        <dbReference type="ChEBI" id="CHEBI:18420"/>
        <label>1</label>
    </ligand>
</feature>
<proteinExistence type="predicted"/>